<proteinExistence type="predicted"/>
<feature type="region of interest" description="Disordered" evidence="1">
    <location>
        <begin position="848"/>
        <end position="936"/>
    </location>
</feature>
<accession>A0A0S4JCU3</accession>
<feature type="compositionally biased region" description="Polar residues" evidence="1">
    <location>
        <begin position="58"/>
        <end position="76"/>
    </location>
</feature>
<protein>
    <submittedName>
        <fullName evidence="2">Uncharacterized protein</fullName>
    </submittedName>
</protein>
<feature type="region of interest" description="Disordered" evidence="1">
    <location>
        <begin position="498"/>
        <end position="539"/>
    </location>
</feature>
<feature type="region of interest" description="Disordered" evidence="1">
    <location>
        <begin position="16"/>
        <end position="38"/>
    </location>
</feature>
<feature type="region of interest" description="Disordered" evidence="1">
    <location>
        <begin position="337"/>
        <end position="383"/>
    </location>
</feature>
<feature type="compositionally biased region" description="Low complexity" evidence="1">
    <location>
        <begin position="508"/>
        <end position="531"/>
    </location>
</feature>
<dbReference type="Proteomes" id="UP000051952">
    <property type="component" value="Unassembled WGS sequence"/>
</dbReference>
<keyword evidence="3" id="KW-1185">Reference proteome</keyword>
<feature type="compositionally biased region" description="Polar residues" evidence="1">
    <location>
        <begin position="23"/>
        <end position="38"/>
    </location>
</feature>
<feature type="region of interest" description="Disordered" evidence="1">
    <location>
        <begin position="445"/>
        <end position="477"/>
    </location>
</feature>
<name>A0A0S4JCU3_BODSA</name>
<feature type="compositionally biased region" description="Low complexity" evidence="1">
    <location>
        <begin position="464"/>
        <end position="476"/>
    </location>
</feature>
<evidence type="ECO:0000313" key="2">
    <source>
        <dbReference type="EMBL" id="CUG88216.1"/>
    </source>
</evidence>
<feature type="compositionally biased region" description="Low complexity" evidence="1">
    <location>
        <begin position="78"/>
        <end position="87"/>
    </location>
</feature>
<feature type="compositionally biased region" description="Low complexity" evidence="1">
    <location>
        <begin position="852"/>
        <end position="862"/>
    </location>
</feature>
<reference evidence="3" key="1">
    <citation type="submission" date="2015-09" db="EMBL/GenBank/DDBJ databases">
        <authorList>
            <consortium name="Pathogen Informatics"/>
        </authorList>
    </citation>
    <scope>NUCLEOTIDE SEQUENCE [LARGE SCALE GENOMIC DNA]</scope>
    <source>
        <strain evidence="3">Lake Konstanz</strain>
    </source>
</reference>
<dbReference type="EMBL" id="CYKH01001624">
    <property type="protein sequence ID" value="CUG88216.1"/>
    <property type="molecule type" value="Genomic_DNA"/>
</dbReference>
<gene>
    <name evidence="2" type="ORF">BSAL_14225c</name>
</gene>
<organism evidence="2 3">
    <name type="scientific">Bodo saltans</name>
    <name type="common">Flagellated protozoan</name>
    <dbReference type="NCBI Taxonomy" id="75058"/>
    <lineage>
        <taxon>Eukaryota</taxon>
        <taxon>Discoba</taxon>
        <taxon>Euglenozoa</taxon>
        <taxon>Kinetoplastea</taxon>
        <taxon>Metakinetoplastina</taxon>
        <taxon>Eubodonida</taxon>
        <taxon>Bodonidae</taxon>
        <taxon>Bodo</taxon>
    </lineage>
</organism>
<dbReference type="VEuPathDB" id="TriTrypDB:BSAL_14225c"/>
<feature type="region of interest" description="Disordered" evidence="1">
    <location>
        <begin position="155"/>
        <end position="204"/>
    </location>
</feature>
<dbReference type="AlphaFoldDB" id="A0A0S4JCU3"/>
<feature type="region of interest" description="Disordered" evidence="1">
    <location>
        <begin position="58"/>
        <end position="89"/>
    </location>
</feature>
<sequence>MERNAAGELIVAYQPHNLGLSPHPSTTETSQQQTHMMTSMPPQVTSIRFKMYFSTQPQQQSVGSSNKAGTHSSQHDGSALSSSPSSLDVEHRAQQLAHLMIPFRLPFSPDLTLQGLADQAAGRISKRYAALTEKYEIEGFDVIPLMWDGMLVGAQRHEQQSEPQQPTQQQQLQQITTKPIPPKPPVVGQGQQTPSPKSTGSSGWFYDTNSTYRLDLAMNGPDEAEFYFALPPHSTTAPFHNNPAAMISLGSPPPFELMIVWTPRAGVVEVDHNVHSSVAPIQPQPLQPLASPSHSLPSQQALFPIRPSSVEGRSGLSGNGGRSSPAVVAVTVTSSKPPLPPIIPRGSTPTQASSKLAAMEPRKPQEGTARFHRQPTPPSLSAQLGSNTVPFNAEINVTSNQHHHKAGSSEASPHAAMNVSNSAEENELRGLRNYYLPRHNSDSIIDISGNHTPQRSAISPPTTGSAGRQQGSGRRSVTTFVEEDGLLIVTGGEGAPLVAASLPPGPQPAGAASLAAAPNGPSSTTTTRNTSPDSESNAEDAVGFQAQLIAMTESEDRDAILMQEDMESQSTLRSHRVAVDLILSSSFETVRNQNNKKRMVAAQNNPPIVYDMKIEVPAAAAPAASGQAKVHHHHLAASPLPLDVREHRGGMLAAMTSPSPPSVRSTMERLESPTSSSAACSTPNGQAQQAAVVPQVESPMQYTQIPTPRGKAVPPPAAAAAATMALRRCSRDDHTAVTSASVLAALAFTAVPTSQNVIDQLRLSQSEERREDAEVESDDEAVLLACDELLHDWLQLRHAVLTDERKLFRVIVQQSKMFLRELQGGETMTTIRDEALAQHAHIKAITSPGKFSSSVSSASVSPSRDRGESLSAAPSPIKQPTQPPRYPTGSGLSSYEVEARGVGLSTPPVPVAVSATSPQRLAQPPPPQQQPQQQRRHIDEAVLRLLKIIEVTEQAYRREISDAQHQLNERMREDAIISSKRIELRAEQALINNSRNTLHDERQRRAELMLQEDRKFSMFASLCNKGIARIKASEAGSRGGSTW</sequence>
<evidence type="ECO:0000313" key="3">
    <source>
        <dbReference type="Proteomes" id="UP000051952"/>
    </source>
</evidence>
<feature type="compositionally biased region" description="Polar residues" evidence="1">
    <location>
        <begin position="195"/>
        <end position="204"/>
    </location>
</feature>
<evidence type="ECO:0000256" key="1">
    <source>
        <dbReference type="SAM" id="MobiDB-lite"/>
    </source>
</evidence>
<feature type="compositionally biased region" description="Low complexity" evidence="1">
    <location>
        <begin position="161"/>
        <end position="178"/>
    </location>
</feature>
<feature type="compositionally biased region" description="Polar residues" evidence="1">
    <location>
        <begin position="449"/>
        <end position="463"/>
    </location>
</feature>